<organism evidence="2 3">
    <name type="scientific">Muraenolepis orangiensis</name>
    <name type="common">Patagonian moray cod</name>
    <dbReference type="NCBI Taxonomy" id="630683"/>
    <lineage>
        <taxon>Eukaryota</taxon>
        <taxon>Metazoa</taxon>
        <taxon>Chordata</taxon>
        <taxon>Craniata</taxon>
        <taxon>Vertebrata</taxon>
        <taxon>Euteleostomi</taxon>
        <taxon>Actinopterygii</taxon>
        <taxon>Neopterygii</taxon>
        <taxon>Teleostei</taxon>
        <taxon>Neoteleostei</taxon>
        <taxon>Acanthomorphata</taxon>
        <taxon>Zeiogadaria</taxon>
        <taxon>Gadariae</taxon>
        <taxon>Gadiformes</taxon>
        <taxon>Muraenolepidoidei</taxon>
        <taxon>Muraenolepididae</taxon>
        <taxon>Muraenolepis</taxon>
    </lineage>
</organism>
<name>A0A9Q0DRB7_9TELE</name>
<keyword evidence="3" id="KW-1185">Reference proteome</keyword>
<feature type="compositionally biased region" description="Polar residues" evidence="1">
    <location>
        <begin position="31"/>
        <end position="53"/>
    </location>
</feature>
<sequence>MQSVQTEKEQAEGWVGPVYSLLWVESDFPGTQQAQTGEESLSLDTPNSPQTAALPSPDHSQHTRTRHTVSARYLLRRGYSSNHLYVVEICHRLLFSGKGNT</sequence>
<dbReference type="Proteomes" id="UP001148018">
    <property type="component" value="Unassembled WGS sequence"/>
</dbReference>
<reference evidence="2" key="1">
    <citation type="submission" date="2022-07" db="EMBL/GenBank/DDBJ databases">
        <title>Chromosome-level genome of Muraenolepis orangiensis.</title>
        <authorList>
            <person name="Kim J."/>
        </authorList>
    </citation>
    <scope>NUCLEOTIDE SEQUENCE</scope>
    <source>
        <strain evidence="2">KU_S4_2022</strain>
        <tissue evidence="2">Muscle</tissue>
    </source>
</reference>
<evidence type="ECO:0000313" key="3">
    <source>
        <dbReference type="Proteomes" id="UP001148018"/>
    </source>
</evidence>
<gene>
    <name evidence="2" type="ORF">NHX12_006932</name>
</gene>
<proteinExistence type="predicted"/>
<comment type="caution">
    <text evidence="2">The sequence shown here is derived from an EMBL/GenBank/DDBJ whole genome shotgun (WGS) entry which is preliminary data.</text>
</comment>
<evidence type="ECO:0000256" key="1">
    <source>
        <dbReference type="SAM" id="MobiDB-lite"/>
    </source>
</evidence>
<dbReference type="AlphaFoldDB" id="A0A9Q0DRB7"/>
<feature type="region of interest" description="Disordered" evidence="1">
    <location>
        <begin position="31"/>
        <end position="68"/>
    </location>
</feature>
<dbReference type="EMBL" id="JANIIK010000113">
    <property type="protein sequence ID" value="KAJ3591800.1"/>
    <property type="molecule type" value="Genomic_DNA"/>
</dbReference>
<protein>
    <submittedName>
        <fullName evidence="2">Uncharacterized protein</fullName>
    </submittedName>
</protein>
<evidence type="ECO:0000313" key="2">
    <source>
        <dbReference type="EMBL" id="KAJ3591800.1"/>
    </source>
</evidence>
<accession>A0A9Q0DRB7</accession>